<dbReference type="GO" id="GO:0055085">
    <property type="term" value="P:transmembrane transport"/>
    <property type="evidence" value="ECO:0007669"/>
    <property type="project" value="InterPro"/>
</dbReference>
<dbReference type="EMBL" id="CP134880">
    <property type="protein sequence ID" value="WNM26736.1"/>
    <property type="molecule type" value="Genomic_DNA"/>
</dbReference>
<feature type="transmembrane region" description="Helical" evidence="5">
    <location>
        <begin position="6"/>
        <end position="26"/>
    </location>
</feature>
<dbReference type="InterPro" id="IPR004841">
    <property type="entry name" value="AA-permease/SLC12A_dom"/>
</dbReference>
<dbReference type="InterPro" id="IPR050367">
    <property type="entry name" value="APC_superfamily"/>
</dbReference>
<evidence type="ECO:0000256" key="3">
    <source>
        <dbReference type="ARBA" id="ARBA00022989"/>
    </source>
</evidence>
<dbReference type="PIRSF" id="PIRSF006060">
    <property type="entry name" value="AA_transporter"/>
    <property type="match status" value="1"/>
</dbReference>
<evidence type="ECO:0000256" key="2">
    <source>
        <dbReference type="ARBA" id="ARBA00022692"/>
    </source>
</evidence>
<feature type="transmembrane region" description="Helical" evidence="5">
    <location>
        <begin position="356"/>
        <end position="377"/>
    </location>
</feature>
<protein>
    <submittedName>
        <fullName evidence="7">APC family permease</fullName>
    </submittedName>
</protein>
<dbReference type="KEGG" id="dcp:RN607_11090"/>
<evidence type="ECO:0000256" key="4">
    <source>
        <dbReference type="ARBA" id="ARBA00023136"/>
    </source>
</evidence>
<sequence length="442" mass="44228">MTARRVGLWSAVGIGVGSMLGAGVFSDMWVTVLAAGRWYLLALAIAAVVAVANALSTAQLAATHPVAGGAYAYGRAELSEWAGHVAGAAFLVGKTASVALAATILGSSVAPGRPQMTATVAILLVWALNARGITRTAWGATVIALLVSSVLIALIVVAATAPTTFGWFAYAPLTEQPGGASVLLASLGMGPGGLAQVPTAAAAAFFAFAGYARIATLGEEVREPATTIPRAIVLALAFVLALYLGLGVALALRVGYDGLLAPPDGGSGDSVVAPLERLADAVGFPGALVAVVAVLSVAGAMLAVMAGTGRTAMAMARHGDLPGLFARQGQAGVPWRAELAVALIAIGLVWTPGVSLLLVSVATVLTYYAVANAAAISQTRGRRQASLRVPVAVSVVGLVGCVSLALVAAPAATGQGAGWVLAVLVVVVLGWPTLRIVTRRRA</sequence>
<feature type="transmembrane region" description="Helical" evidence="5">
    <location>
        <begin position="81"/>
        <end position="106"/>
    </location>
</feature>
<comment type="subcellular location">
    <subcellularLocation>
        <location evidence="1">Membrane</location>
        <topology evidence="1">Multi-pass membrane protein</topology>
    </subcellularLocation>
</comment>
<keyword evidence="2 5" id="KW-0812">Transmembrane</keyword>
<keyword evidence="4 5" id="KW-0472">Membrane</keyword>
<name>A0AA96F9M7_9MICO</name>
<dbReference type="Gene3D" id="1.20.1740.10">
    <property type="entry name" value="Amino acid/polyamine transporter I"/>
    <property type="match status" value="1"/>
</dbReference>
<dbReference type="PANTHER" id="PTHR42770:SF7">
    <property type="entry name" value="MEMBRANE PROTEIN"/>
    <property type="match status" value="1"/>
</dbReference>
<accession>A0AA96F9M7</accession>
<feature type="transmembrane region" description="Helical" evidence="5">
    <location>
        <begin position="389"/>
        <end position="411"/>
    </location>
</feature>
<dbReference type="Proteomes" id="UP001303408">
    <property type="component" value="Chromosome"/>
</dbReference>
<gene>
    <name evidence="7" type="ORF">RN607_11090</name>
</gene>
<reference evidence="7" key="1">
    <citation type="submission" date="2023-09" db="EMBL/GenBank/DDBJ databases">
        <title>Demequina sp. a novel bacteria isolated from Capsicum annuum.</title>
        <authorList>
            <person name="Humaira Z."/>
            <person name="Lee J."/>
            <person name="Cho D."/>
        </authorList>
    </citation>
    <scope>NUCLEOTIDE SEQUENCE</scope>
    <source>
        <strain evidence="7">PMTSA13</strain>
    </source>
</reference>
<proteinExistence type="predicted"/>
<keyword evidence="3 5" id="KW-1133">Transmembrane helix</keyword>
<feature type="transmembrane region" description="Helical" evidence="5">
    <location>
        <begin position="417"/>
        <end position="437"/>
    </location>
</feature>
<feature type="transmembrane region" description="Helical" evidence="5">
    <location>
        <begin position="137"/>
        <end position="170"/>
    </location>
</feature>
<evidence type="ECO:0000313" key="7">
    <source>
        <dbReference type="EMBL" id="WNM26736.1"/>
    </source>
</evidence>
<feature type="transmembrane region" description="Helical" evidence="5">
    <location>
        <begin position="333"/>
        <end position="350"/>
    </location>
</feature>
<organism evidence="7">
    <name type="scientific">Demequina capsici</name>
    <dbReference type="NCBI Taxonomy" id="3075620"/>
    <lineage>
        <taxon>Bacteria</taxon>
        <taxon>Bacillati</taxon>
        <taxon>Actinomycetota</taxon>
        <taxon>Actinomycetes</taxon>
        <taxon>Micrococcales</taxon>
        <taxon>Demequinaceae</taxon>
        <taxon>Demequina</taxon>
    </lineage>
</organism>
<feature type="domain" description="Amino acid permease/ SLC12A" evidence="6">
    <location>
        <begin position="14"/>
        <end position="369"/>
    </location>
</feature>
<dbReference type="RefSeq" id="WP_313542618.1">
    <property type="nucleotide sequence ID" value="NZ_CP134880.1"/>
</dbReference>
<dbReference type="AlphaFoldDB" id="A0AA96F9M7"/>
<feature type="transmembrane region" description="Helical" evidence="5">
    <location>
        <begin position="190"/>
        <end position="211"/>
    </location>
</feature>
<feature type="transmembrane region" description="Helical" evidence="5">
    <location>
        <begin position="284"/>
        <end position="307"/>
    </location>
</feature>
<evidence type="ECO:0000256" key="5">
    <source>
        <dbReference type="SAM" id="Phobius"/>
    </source>
</evidence>
<feature type="transmembrane region" description="Helical" evidence="5">
    <location>
        <begin position="231"/>
        <end position="252"/>
    </location>
</feature>
<dbReference type="PANTHER" id="PTHR42770">
    <property type="entry name" value="AMINO ACID TRANSPORTER-RELATED"/>
    <property type="match status" value="1"/>
</dbReference>
<evidence type="ECO:0000256" key="1">
    <source>
        <dbReference type="ARBA" id="ARBA00004141"/>
    </source>
</evidence>
<dbReference type="GO" id="GO:0016020">
    <property type="term" value="C:membrane"/>
    <property type="evidence" value="ECO:0007669"/>
    <property type="project" value="UniProtKB-SubCell"/>
</dbReference>
<dbReference type="Pfam" id="PF00324">
    <property type="entry name" value="AA_permease"/>
    <property type="match status" value="1"/>
</dbReference>
<evidence type="ECO:0000259" key="6">
    <source>
        <dbReference type="Pfam" id="PF00324"/>
    </source>
</evidence>
<feature type="transmembrane region" description="Helical" evidence="5">
    <location>
        <begin position="38"/>
        <end position="61"/>
    </location>
</feature>